<dbReference type="GO" id="GO:0016301">
    <property type="term" value="F:kinase activity"/>
    <property type="evidence" value="ECO:0007669"/>
    <property type="project" value="UniProtKB-KW"/>
</dbReference>
<dbReference type="PANTHER" id="PTHR43085">
    <property type="entry name" value="HEXOKINASE FAMILY MEMBER"/>
    <property type="match status" value="1"/>
</dbReference>
<dbReference type="SUPFAM" id="SSF53613">
    <property type="entry name" value="Ribokinase-like"/>
    <property type="match status" value="1"/>
</dbReference>
<evidence type="ECO:0000313" key="8">
    <source>
        <dbReference type="Proteomes" id="UP001147700"/>
    </source>
</evidence>
<dbReference type="InterPro" id="IPR002173">
    <property type="entry name" value="Carboh/pur_kinase_PfkB_CS"/>
</dbReference>
<evidence type="ECO:0000256" key="2">
    <source>
        <dbReference type="ARBA" id="ARBA00022679"/>
    </source>
</evidence>
<dbReference type="PANTHER" id="PTHR43085:SF1">
    <property type="entry name" value="PSEUDOURIDINE KINASE-RELATED"/>
    <property type="match status" value="1"/>
</dbReference>
<comment type="caution">
    <text evidence="7">The sequence shown here is derived from an EMBL/GenBank/DDBJ whole genome shotgun (WGS) entry which is preliminary data.</text>
</comment>
<evidence type="ECO:0000256" key="4">
    <source>
        <dbReference type="ARBA" id="ARBA00022777"/>
    </source>
</evidence>
<accession>A0ABT4RDG3</accession>
<evidence type="ECO:0000256" key="3">
    <source>
        <dbReference type="ARBA" id="ARBA00022741"/>
    </source>
</evidence>
<dbReference type="Proteomes" id="UP001147700">
    <property type="component" value="Unassembled WGS sequence"/>
</dbReference>
<evidence type="ECO:0000256" key="1">
    <source>
        <dbReference type="ARBA" id="ARBA00010688"/>
    </source>
</evidence>
<sequence>MLDAVTFGEALATFVALDEGDLASVSRYERILAGAEVNVAIGLARLGHTAGYVTRVGDDPFGRFVRAAIADAGVDASMIETDRDAPTAFQLKAHAGGGDPETHYFRRGSSGTRLAPSPATDAYVRAARHLHVTGIPLALSDTARAFAARAVEVATGTISFDPNLRPVLWGSEAEMVREINGLATRSHWVLPGLTEGELLTGAPDAAGIAAFYLERGVQLVAVKCGARGAELFTADGAHHTAGAFDVDTVDTVGAGDGFAAGLISAGLDGLDPAAALQRAAAVGALATTSAGDSDGLPTRAELDAFIARACA</sequence>
<proteinExistence type="inferred from homology"/>
<comment type="similarity">
    <text evidence="1">Belongs to the carbohydrate kinase PfkB family.</text>
</comment>
<evidence type="ECO:0000313" key="7">
    <source>
        <dbReference type="EMBL" id="MDA0136558.1"/>
    </source>
</evidence>
<organism evidence="7 8">
    <name type="scientific">Solirubrobacter deserti</name>
    <dbReference type="NCBI Taxonomy" id="2282478"/>
    <lineage>
        <taxon>Bacteria</taxon>
        <taxon>Bacillati</taxon>
        <taxon>Actinomycetota</taxon>
        <taxon>Thermoleophilia</taxon>
        <taxon>Solirubrobacterales</taxon>
        <taxon>Solirubrobacteraceae</taxon>
        <taxon>Solirubrobacter</taxon>
    </lineage>
</organism>
<dbReference type="InterPro" id="IPR050306">
    <property type="entry name" value="PfkB_Carbo_kinase"/>
</dbReference>
<dbReference type="Gene3D" id="3.40.1190.20">
    <property type="match status" value="1"/>
</dbReference>
<keyword evidence="3" id="KW-0547">Nucleotide-binding</keyword>
<dbReference type="RefSeq" id="WP_202952163.1">
    <property type="nucleotide sequence ID" value="NZ_JAPCID010000005.1"/>
</dbReference>
<dbReference type="EMBL" id="JAPCID010000005">
    <property type="protein sequence ID" value="MDA0136558.1"/>
    <property type="molecule type" value="Genomic_DNA"/>
</dbReference>
<evidence type="ECO:0000256" key="5">
    <source>
        <dbReference type="ARBA" id="ARBA00022840"/>
    </source>
</evidence>
<name>A0ABT4RDG3_9ACTN</name>
<gene>
    <name evidence="7" type="ORF">OJ962_03545</name>
</gene>
<dbReference type="InterPro" id="IPR011611">
    <property type="entry name" value="PfkB_dom"/>
</dbReference>
<dbReference type="PROSITE" id="PS00584">
    <property type="entry name" value="PFKB_KINASES_2"/>
    <property type="match status" value="1"/>
</dbReference>
<keyword evidence="2" id="KW-0808">Transferase</keyword>
<dbReference type="InterPro" id="IPR029056">
    <property type="entry name" value="Ribokinase-like"/>
</dbReference>
<keyword evidence="8" id="KW-1185">Reference proteome</keyword>
<keyword evidence="4 7" id="KW-0418">Kinase</keyword>
<protein>
    <submittedName>
        <fullName evidence="7">Sugar kinase</fullName>
    </submittedName>
</protein>
<reference evidence="7" key="1">
    <citation type="submission" date="2022-10" db="EMBL/GenBank/DDBJ databases">
        <title>The WGS of Solirubrobacter sp. CPCC 204708.</title>
        <authorList>
            <person name="Jiang Z."/>
        </authorList>
    </citation>
    <scope>NUCLEOTIDE SEQUENCE</scope>
    <source>
        <strain evidence="7">CPCC 204708</strain>
    </source>
</reference>
<evidence type="ECO:0000259" key="6">
    <source>
        <dbReference type="Pfam" id="PF00294"/>
    </source>
</evidence>
<feature type="domain" description="Carbohydrate kinase PfkB" evidence="6">
    <location>
        <begin position="2"/>
        <end position="298"/>
    </location>
</feature>
<dbReference type="Pfam" id="PF00294">
    <property type="entry name" value="PfkB"/>
    <property type="match status" value="1"/>
</dbReference>
<dbReference type="CDD" id="cd01166">
    <property type="entry name" value="KdgK"/>
    <property type="match status" value="1"/>
</dbReference>
<keyword evidence="5" id="KW-0067">ATP-binding</keyword>